<accession>A0A084VKB7</accession>
<evidence type="ECO:0000313" key="3">
    <source>
        <dbReference type="EMBL" id="KFB38411.1"/>
    </source>
</evidence>
<keyword evidence="2" id="KW-1133">Transmembrane helix</keyword>
<organism evidence="3">
    <name type="scientific">Anopheles sinensis</name>
    <name type="common">Mosquito</name>
    <dbReference type="NCBI Taxonomy" id="74873"/>
    <lineage>
        <taxon>Eukaryota</taxon>
        <taxon>Metazoa</taxon>
        <taxon>Ecdysozoa</taxon>
        <taxon>Arthropoda</taxon>
        <taxon>Hexapoda</taxon>
        <taxon>Insecta</taxon>
        <taxon>Pterygota</taxon>
        <taxon>Neoptera</taxon>
        <taxon>Endopterygota</taxon>
        <taxon>Diptera</taxon>
        <taxon>Nematocera</taxon>
        <taxon>Culicoidea</taxon>
        <taxon>Culicidae</taxon>
        <taxon>Anophelinae</taxon>
        <taxon>Anopheles</taxon>
    </lineage>
</organism>
<reference evidence="3 5" key="1">
    <citation type="journal article" date="2014" name="BMC Genomics">
        <title>Genome sequence of Anopheles sinensis provides insight into genetics basis of mosquito competence for malaria parasites.</title>
        <authorList>
            <person name="Zhou D."/>
            <person name="Zhang D."/>
            <person name="Ding G."/>
            <person name="Shi L."/>
            <person name="Hou Q."/>
            <person name="Ye Y."/>
            <person name="Xu Y."/>
            <person name="Zhou H."/>
            <person name="Xiong C."/>
            <person name="Li S."/>
            <person name="Yu J."/>
            <person name="Hong S."/>
            <person name="Yu X."/>
            <person name="Zou P."/>
            <person name="Chen C."/>
            <person name="Chang X."/>
            <person name="Wang W."/>
            <person name="Lv Y."/>
            <person name="Sun Y."/>
            <person name="Ma L."/>
            <person name="Shen B."/>
            <person name="Zhu C."/>
        </authorList>
    </citation>
    <scope>NUCLEOTIDE SEQUENCE [LARGE SCALE GENOMIC DNA]</scope>
</reference>
<dbReference type="AlphaFoldDB" id="A0A084VKB7"/>
<dbReference type="VEuPathDB" id="VectorBase:ASIC005771"/>
<keyword evidence="5" id="KW-1185">Reference proteome</keyword>
<proteinExistence type="predicted"/>
<evidence type="ECO:0000256" key="2">
    <source>
        <dbReference type="SAM" id="Phobius"/>
    </source>
</evidence>
<gene>
    <name evidence="3" type="ORF">ZHAS_00005771</name>
</gene>
<evidence type="ECO:0000313" key="4">
    <source>
        <dbReference type="EnsemblMetazoa" id="ASIC005771-PA"/>
    </source>
</evidence>
<evidence type="ECO:0000256" key="1">
    <source>
        <dbReference type="SAM" id="MobiDB-lite"/>
    </source>
</evidence>
<sequence length="173" mass="20244">MLIYTRRVKQLAVNLVFFLVYPFILLWRWYRSSEWTAWTDVEKDLFEQHVELGEDELLRRGSLRGRMIIQKEIVVSPAAATEENVPFERYERAEEEFVETGTVYSNSGAELHDEEMPLNLSKGNEMNFHAEYEALNRKESYAPTENDEEDIANEEPDEGEEVPLIVPSSETQH</sequence>
<dbReference type="EMBL" id="KE524947">
    <property type="protein sequence ID" value="KFB38411.1"/>
    <property type="molecule type" value="Genomic_DNA"/>
</dbReference>
<protein>
    <submittedName>
        <fullName evidence="3 4">Uncharacterized protein</fullName>
    </submittedName>
</protein>
<keyword evidence="2" id="KW-0472">Membrane</keyword>
<feature type="transmembrane region" description="Helical" evidence="2">
    <location>
        <begin position="12"/>
        <end position="30"/>
    </location>
</feature>
<evidence type="ECO:0000313" key="5">
    <source>
        <dbReference type="Proteomes" id="UP000030765"/>
    </source>
</evidence>
<keyword evidence="2" id="KW-0812">Transmembrane</keyword>
<dbReference type="OrthoDB" id="7740752at2759"/>
<dbReference type="Proteomes" id="UP000030765">
    <property type="component" value="Unassembled WGS sequence"/>
</dbReference>
<dbReference type="EnsemblMetazoa" id="ASIC005771-RA">
    <property type="protein sequence ID" value="ASIC005771-PA"/>
    <property type="gene ID" value="ASIC005771"/>
</dbReference>
<feature type="compositionally biased region" description="Acidic residues" evidence="1">
    <location>
        <begin position="145"/>
        <end position="161"/>
    </location>
</feature>
<feature type="region of interest" description="Disordered" evidence="1">
    <location>
        <begin position="134"/>
        <end position="173"/>
    </location>
</feature>
<dbReference type="VEuPathDB" id="VectorBase:ASIS015092"/>
<dbReference type="EMBL" id="ATLV01014176">
    <property type="status" value="NOT_ANNOTATED_CDS"/>
    <property type="molecule type" value="Genomic_DNA"/>
</dbReference>
<reference evidence="4" key="2">
    <citation type="submission" date="2020-05" db="UniProtKB">
        <authorList>
            <consortium name="EnsemblMetazoa"/>
        </authorList>
    </citation>
    <scope>IDENTIFICATION</scope>
</reference>
<name>A0A084VKB7_ANOSI</name>